<feature type="coiled-coil region" evidence="2">
    <location>
        <begin position="308"/>
        <end position="371"/>
    </location>
</feature>
<protein>
    <recommendedName>
        <fullName evidence="6">WD repeat-containing protein on Y chromosome</fullName>
    </recommendedName>
</protein>
<feature type="region of interest" description="Disordered" evidence="3">
    <location>
        <begin position="722"/>
        <end position="748"/>
    </location>
</feature>
<keyword evidence="2" id="KW-0175">Coiled coil</keyword>
<feature type="region of interest" description="Disordered" evidence="3">
    <location>
        <begin position="781"/>
        <end position="803"/>
    </location>
</feature>
<feature type="region of interest" description="Disordered" evidence="3">
    <location>
        <begin position="1352"/>
        <end position="1398"/>
    </location>
</feature>
<evidence type="ECO:0000256" key="1">
    <source>
        <dbReference type="ARBA" id="ARBA00022737"/>
    </source>
</evidence>
<organism evidence="4 5">
    <name type="scientific">Triparma laevis f. longispina</name>
    <dbReference type="NCBI Taxonomy" id="1714387"/>
    <lineage>
        <taxon>Eukaryota</taxon>
        <taxon>Sar</taxon>
        <taxon>Stramenopiles</taxon>
        <taxon>Ochrophyta</taxon>
        <taxon>Bolidophyceae</taxon>
        <taxon>Parmales</taxon>
        <taxon>Triparmaceae</taxon>
        <taxon>Triparma</taxon>
    </lineage>
</organism>
<evidence type="ECO:0008006" key="6">
    <source>
        <dbReference type="Google" id="ProtNLM"/>
    </source>
</evidence>
<evidence type="ECO:0000313" key="4">
    <source>
        <dbReference type="EMBL" id="GMI02041.1"/>
    </source>
</evidence>
<evidence type="ECO:0000256" key="3">
    <source>
        <dbReference type="SAM" id="MobiDB-lite"/>
    </source>
</evidence>
<dbReference type="PANTHER" id="PTHR44324:SF4">
    <property type="entry name" value="WD40 REPEAT DOMAIN 95"/>
    <property type="match status" value="1"/>
</dbReference>
<comment type="caution">
    <text evidence="4">The sequence shown here is derived from an EMBL/GenBank/DDBJ whole genome shotgun (WGS) entry which is preliminary data.</text>
</comment>
<dbReference type="InterPro" id="IPR015943">
    <property type="entry name" value="WD40/YVTN_repeat-like_dom_sf"/>
</dbReference>
<dbReference type="SMART" id="SM00320">
    <property type="entry name" value="WD40"/>
    <property type="match status" value="8"/>
</dbReference>
<reference evidence="5" key="1">
    <citation type="journal article" date="2023" name="Commun. Biol.">
        <title>Genome analysis of Parmales, the sister group of diatoms, reveals the evolutionary specialization of diatoms from phago-mixotrophs to photoautotrophs.</title>
        <authorList>
            <person name="Ban H."/>
            <person name="Sato S."/>
            <person name="Yoshikawa S."/>
            <person name="Yamada K."/>
            <person name="Nakamura Y."/>
            <person name="Ichinomiya M."/>
            <person name="Sato N."/>
            <person name="Blanc-Mathieu R."/>
            <person name="Endo H."/>
            <person name="Kuwata A."/>
            <person name="Ogata H."/>
        </authorList>
    </citation>
    <scope>NUCLEOTIDE SEQUENCE [LARGE SCALE GENOMIC DNA]</scope>
    <source>
        <strain evidence="5">NIES 3700</strain>
    </source>
</reference>
<accession>A0A9W7CCD9</accession>
<dbReference type="SUPFAM" id="SSF50978">
    <property type="entry name" value="WD40 repeat-like"/>
    <property type="match status" value="2"/>
</dbReference>
<dbReference type="InterPro" id="IPR036322">
    <property type="entry name" value="WD40_repeat_dom_sf"/>
</dbReference>
<feature type="region of interest" description="Disordered" evidence="3">
    <location>
        <begin position="827"/>
        <end position="868"/>
    </location>
</feature>
<proteinExistence type="predicted"/>
<gene>
    <name evidence="4" type="ORF">TrLO_g10438</name>
</gene>
<dbReference type="PANTHER" id="PTHR44324">
    <property type="entry name" value="WD40 REPEAT DOMAIN 95"/>
    <property type="match status" value="1"/>
</dbReference>
<dbReference type="Gene3D" id="2.130.10.10">
    <property type="entry name" value="YVTN repeat-like/Quinoprotein amine dehydrogenase"/>
    <property type="match status" value="2"/>
</dbReference>
<dbReference type="EMBL" id="BRXW01000039">
    <property type="protein sequence ID" value="GMI02041.1"/>
    <property type="molecule type" value="Genomic_DNA"/>
</dbReference>
<keyword evidence="5" id="KW-1185">Reference proteome</keyword>
<sequence length="1409" mass="156418">MNAATTKHTAALLHLLNITPLNKLEKHLPQQCNLRTFVTTVKKLSEGPLNKEDLEIVIDVFKQIDSRATGSIKWNDVRNYVMASEVIGEAEGGGGRERKWHADANVKDDNTYVTGLRSLTYFPKPIAKLALILNNDEGLQLLVPPEYQSEMPRLSISLRHHTAFKQHKLIECLSIDGIDGIVTSSVMEGRGIGGFVTVWDVPTAREREKGEQFLPVMVERLETEFPQDFLCYSVREEVLFSASKASGMLICSRIRVGRDNIGDEEGKYEERDITKIVTTKPPVFEEEGGGGGEQLPEAPLRSDPKILKDLLNLNIKVKKKELEMAESDARRKEDKDKLSLEMHVKSEQEMILEAEARKAKAKNAMQKETTRQKIPVHMSAISGLLEVRSTDGSNFLLVGSSDGTIASIDLAKPYMESKDPLKHIVRRVAAHEEGVAIMKFSSTSDIILTAGNHCNESLPDIFVWDTHPTTGIALESRTRLPSNGCQIKAIEIIDEENSAIAVGVDGTVLIYKLDDQFELLQKLSPHPNLRGKEVTTVATTPPTSNMPRTLFVCSDRMHIYHCKVLPIHDPILTSFYNPFFSNFVTVTSNRILIWDGSKGDLLRVFKSDQIFGISSFSSVTKEITSCCLDSTGRRLIVGDETGCIKVINFMNGSVRKEFDPHRAAVAFVDYSVTDKCAITAGMDGRLHMVDDGETEGYKRADTKKGFNEHTIVQRSIEINGNAETFGGKHHNNTHAPSPGHEEDNNHRRSSSFLNALHQAQASGAGSRRGSNLSTMAMKEMVRRASVQSSQGLNLSPPKSHGAGSGVLSMAQIVGVNQQVHNAKMMLAGSRKQSKAHAHGLAHGHPAGAPANFQSHRRSSLSQHPAPGRRMSFLGGLRQNSSSTHDHTELNQVAFSSYLNIIATATTTGTAEYHLHLWDYENCTLIGTCVHPQARSGESYEVSALGLLQPKPFLLGGLSAGIIPIWSILDCSCKLVLVPTTDRKNEWLEAGAKGNSATITSICVINLEDPFKGEVEEEEEEDFTTQLVFASDDKGLIFCWTLSEDVFCEKKVECRRRANFNPHKFVHTLLGGDEMTHYRRQARRAQSRGGIRSRAPSMFWKAHDDTISKISAVEHPPSIISCSHDCLTKVWSIEGILLGVIDNNNPKPSLGLKGGWGFVPSADKGQKSHRHRKEENFAELVDAVHVDDKGIAEAHAMQHNGKVLRRHPSQENFLNKQLHKGQRPTTNGAFLEDAFKSSKLKFSGKYNRRTSWNPMDAKMQIEAERERGEIEELYRGAESKQWDGMMDSLHIFESALGEHTKNRRGNDLGKQSKNYKKRQEVKPWPEFPFKRWGVREDLRELESTKTVRRDVNREVPVIGRPGTSPSKGGRGGRRSRGGGGGRGRSRPGTAPVGGEQTVSISMKLKHMNFM</sequence>
<dbReference type="InterPro" id="IPR051242">
    <property type="entry name" value="WD-EF-hand_domain"/>
</dbReference>
<evidence type="ECO:0000256" key="2">
    <source>
        <dbReference type="SAM" id="Coils"/>
    </source>
</evidence>
<dbReference type="Proteomes" id="UP001165122">
    <property type="component" value="Unassembled WGS sequence"/>
</dbReference>
<dbReference type="InterPro" id="IPR001680">
    <property type="entry name" value="WD40_rpt"/>
</dbReference>
<feature type="region of interest" description="Disordered" evidence="3">
    <location>
        <begin position="1299"/>
        <end position="1319"/>
    </location>
</feature>
<name>A0A9W7CCD9_9STRA</name>
<keyword evidence="1" id="KW-0677">Repeat</keyword>
<evidence type="ECO:0000313" key="5">
    <source>
        <dbReference type="Proteomes" id="UP001165122"/>
    </source>
</evidence>
<feature type="compositionally biased region" description="Basic residues" evidence="3">
    <location>
        <begin position="831"/>
        <end position="841"/>
    </location>
</feature>
<dbReference type="OrthoDB" id="96964at2759"/>